<dbReference type="Ensembl" id="ENSPTET00000047406.1">
    <property type="protein sequence ID" value="ENSPTEP00000034763.1"/>
    <property type="gene ID" value="ENSPTEG00000032937.1"/>
</dbReference>
<dbReference type="AlphaFoldDB" id="A0A8C9LWP3"/>
<accession>A0A8C9LWP3</accession>
<reference evidence="2" key="1">
    <citation type="submission" date="2025-08" db="UniProtKB">
        <authorList>
            <consortium name="Ensembl"/>
        </authorList>
    </citation>
    <scope>IDENTIFICATION</scope>
</reference>
<protein>
    <submittedName>
        <fullName evidence="2">Uncharacterized protein</fullName>
    </submittedName>
</protein>
<evidence type="ECO:0000256" key="1">
    <source>
        <dbReference type="SAM" id="MobiDB-lite"/>
    </source>
</evidence>
<name>A0A8C9LWP3_9PRIM</name>
<evidence type="ECO:0000313" key="2">
    <source>
        <dbReference type="Ensembl" id="ENSPTEP00000034763.1"/>
    </source>
</evidence>
<evidence type="ECO:0000313" key="3">
    <source>
        <dbReference type="Proteomes" id="UP000694416"/>
    </source>
</evidence>
<reference evidence="2" key="2">
    <citation type="submission" date="2025-09" db="UniProtKB">
        <authorList>
            <consortium name="Ensembl"/>
        </authorList>
    </citation>
    <scope>IDENTIFICATION</scope>
</reference>
<feature type="region of interest" description="Disordered" evidence="1">
    <location>
        <begin position="1"/>
        <end position="97"/>
    </location>
</feature>
<feature type="compositionally biased region" description="Low complexity" evidence="1">
    <location>
        <begin position="86"/>
        <end position="97"/>
    </location>
</feature>
<dbReference type="Proteomes" id="UP000694416">
    <property type="component" value="Unplaced"/>
</dbReference>
<feature type="compositionally biased region" description="Polar residues" evidence="1">
    <location>
        <begin position="17"/>
        <end position="27"/>
    </location>
</feature>
<sequence>MLEQSKDLSDPNFAAEASSSEVHSNPGVSVGIPLFATLAEPQSPPRDPTTAPDPERPEGSAQSTFHLRGRAEAHHQGVRPAELPEVPARPVRAAAGA</sequence>
<proteinExistence type="predicted"/>
<organism evidence="2 3">
    <name type="scientific">Piliocolobus tephrosceles</name>
    <name type="common">Ugandan red Colobus</name>
    <dbReference type="NCBI Taxonomy" id="591936"/>
    <lineage>
        <taxon>Eukaryota</taxon>
        <taxon>Metazoa</taxon>
        <taxon>Chordata</taxon>
        <taxon>Craniata</taxon>
        <taxon>Vertebrata</taxon>
        <taxon>Euteleostomi</taxon>
        <taxon>Mammalia</taxon>
        <taxon>Eutheria</taxon>
        <taxon>Euarchontoglires</taxon>
        <taxon>Primates</taxon>
        <taxon>Haplorrhini</taxon>
        <taxon>Catarrhini</taxon>
        <taxon>Cercopithecidae</taxon>
        <taxon>Colobinae</taxon>
        <taxon>Piliocolobus</taxon>
    </lineage>
</organism>
<keyword evidence="3" id="KW-1185">Reference proteome</keyword>